<dbReference type="SMART" id="SM00411">
    <property type="entry name" value="BHL"/>
    <property type="match status" value="1"/>
</dbReference>
<dbReference type="KEGG" id="aio:EXH44_10580"/>
<dbReference type="GO" id="GO:0003677">
    <property type="term" value="F:DNA binding"/>
    <property type="evidence" value="ECO:0007669"/>
    <property type="project" value="UniProtKB-UniRule"/>
</dbReference>
<evidence type="ECO:0000256" key="10">
    <source>
        <dbReference type="RuleBase" id="RU004485"/>
    </source>
</evidence>
<dbReference type="Pfam" id="PF00216">
    <property type="entry name" value="Bac_DNA_binding"/>
    <property type="match status" value="1"/>
</dbReference>
<keyword evidence="12" id="KW-1185">Reference proteome</keyword>
<dbReference type="EMBL" id="CP038145">
    <property type="protein sequence ID" value="QBQ64631.1"/>
    <property type="molecule type" value="Genomic_DNA"/>
</dbReference>
<dbReference type="GO" id="GO:0006355">
    <property type="term" value="P:regulation of DNA-templated transcription"/>
    <property type="evidence" value="ECO:0007669"/>
    <property type="project" value="UniProtKB-UniRule"/>
</dbReference>
<protein>
    <recommendedName>
        <fullName evidence="2 8">Integration host factor subunit alpha</fullName>
        <shortName evidence="8">IHF-alpha</shortName>
    </recommendedName>
</protein>
<comment type="subunit">
    <text evidence="8 10">Heterodimer of an alpha and a beta chain.</text>
</comment>
<evidence type="ECO:0000256" key="5">
    <source>
        <dbReference type="ARBA" id="ARBA00023125"/>
    </source>
</evidence>
<dbReference type="PRINTS" id="PR01727">
    <property type="entry name" value="DNABINDINGHU"/>
</dbReference>
<sequence length="98" mass="11135">MALTKIEIAENLVEKFGLDKRIAKQFVEDFFEEIRQSLEKGEEVKLSGFGNFTVRDKKARPGRNPKTGEDVAVSARRVVVFKPGQKLRERVETAKVKA</sequence>
<evidence type="ECO:0000256" key="7">
    <source>
        <dbReference type="ARBA" id="ARBA00023172"/>
    </source>
</evidence>
<keyword evidence="5 8" id="KW-0238">DNA-binding</keyword>
<dbReference type="PANTHER" id="PTHR33175">
    <property type="entry name" value="DNA-BINDING PROTEIN HU"/>
    <property type="match status" value="1"/>
</dbReference>
<dbReference type="PROSITE" id="PS00045">
    <property type="entry name" value="HISTONE_LIKE"/>
    <property type="match status" value="1"/>
</dbReference>
<dbReference type="NCBIfam" id="TIGR00987">
    <property type="entry name" value="himA"/>
    <property type="match status" value="1"/>
</dbReference>
<evidence type="ECO:0000256" key="4">
    <source>
        <dbReference type="ARBA" id="ARBA00023015"/>
    </source>
</evidence>
<dbReference type="RefSeq" id="WP_135675390.1">
    <property type="nucleotide sequence ID" value="NZ_CP038145.1"/>
</dbReference>
<dbReference type="GO" id="GO:0006417">
    <property type="term" value="P:regulation of translation"/>
    <property type="evidence" value="ECO:0007669"/>
    <property type="project" value="UniProtKB-UniRule"/>
</dbReference>
<dbReference type="Proteomes" id="UP000294444">
    <property type="component" value="Chromosome"/>
</dbReference>
<evidence type="ECO:0000256" key="8">
    <source>
        <dbReference type="HAMAP-Rule" id="MF_00380"/>
    </source>
</evidence>
<dbReference type="InterPro" id="IPR000119">
    <property type="entry name" value="Hist_DNA-bd"/>
</dbReference>
<dbReference type="InterPro" id="IPR010992">
    <property type="entry name" value="IHF-like_DNA-bd_dom_sf"/>
</dbReference>
<dbReference type="GO" id="GO:0005829">
    <property type="term" value="C:cytosol"/>
    <property type="evidence" value="ECO:0007669"/>
    <property type="project" value="TreeGrafter"/>
</dbReference>
<dbReference type="CDD" id="cd13835">
    <property type="entry name" value="IHF_A"/>
    <property type="match status" value="1"/>
</dbReference>
<dbReference type="PANTHER" id="PTHR33175:SF2">
    <property type="entry name" value="INTEGRATION HOST FACTOR SUBUNIT ALPHA"/>
    <property type="match status" value="1"/>
</dbReference>
<dbReference type="GO" id="GO:0006310">
    <property type="term" value="P:DNA recombination"/>
    <property type="evidence" value="ECO:0007669"/>
    <property type="project" value="UniProtKB-UniRule"/>
</dbReference>
<dbReference type="GO" id="GO:0030527">
    <property type="term" value="F:structural constituent of chromatin"/>
    <property type="evidence" value="ECO:0007669"/>
    <property type="project" value="InterPro"/>
</dbReference>
<evidence type="ECO:0000256" key="3">
    <source>
        <dbReference type="ARBA" id="ARBA00022845"/>
    </source>
</evidence>
<dbReference type="AlphaFoldDB" id="A0A4P7CNA9"/>
<reference evidence="11 12" key="1">
    <citation type="submission" date="2019-03" db="EMBL/GenBank/DDBJ databases">
        <authorList>
            <person name="Che Y."/>
            <person name="Zhou L."/>
        </authorList>
    </citation>
    <scope>NUCLEOTIDE SEQUENCE [LARGE SCALE GENOMIC DNA]</scope>
    <source>
        <strain evidence="11 12">AIFJ1607</strain>
    </source>
</reference>
<evidence type="ECO:0000256" key="6">
    <source>
        <dbReference type="ARBA" id="ARBA00023163"/>
    </source>
</evidence>
<dbReference type="Gene3D" id="4.10.520.10">
    <property type="entry name" value="IHF-like DNA-binding proteins"/>
    <property type="match status" value="1"/>
</dbReference>
<dbReference type="InterPro" id="IPR020816">
    <property type="entry name" value="Histone-like_DNA-bd_CS"/>
</dbReference>
<evidence type="ECO:0000256" key="9">
    <source>
        <dbReference type="RuleBase" id="RU003939"/>
    </source>
</evidence>
<dbReference type="NCBIfam" id="NF001401">
    <property type="entry name" value="PRK00285.1"/>
    <property type="match status" value="1"/>
</dbReference>
<keyword evidence="3 8" id="KW-0810">Translation regulation</keyword>
<comment type="similarity">
    <text evidence="1 8 9">Belongs to the bacterial histone-like protein family.</text>
</comment>
<keyword evidence="6 8" id="KW-0804">Transcription</keyword>
<name>A0A4P7CNA9_9PAST</name>
<dbReference type="GO" id="GO:0009893">
    <property type="term" value="P:positive regulation of metabolic process"/>
    <property type="evidence" value="ECO:0007669"/>
    <property type="project" value="UniProtKB-ARBA"/>
</dbReference>
<accession>A0A4P7CNA9</accession>
<dbReference type="HAMAP" id="MF_00380">
    <property type="entry name" value="IHF_alpha"/>
    <property type="match status" value="1"/>
</dbReference>
<dbReference type="InterPro" id="IPR005684">
    <property type="entry name" value="IHF_alpha"/>
</dbReference>
<dbReference type="FunFam" id="4.10.520.10:FF:000002">
    <property type="entry name" value="Integration host factor subunit alpha"/>
    <property type="match status" value="1"/>
</dbReference>
<keyword evidence="4 8" id="KW-0805">Transcription regulation</keyword>
<proteinExistence type="inferred from homology"/>
<evidence type="ECO:0000256" key="1">
    <source>
        <dbReference type="ARBA" id="ARBA00010529"/>
    </source>
</evidence>
<comment type="function">
    <text evidence="8 10">This protein is one of the two subunits of integration host factor, a specific DNA-binding protein that functions in genetic recombination as well as in transcriptional and translational control.</text>
</comment>
<gene>
    <name evidence="8" type="primary">ihfA</name>
    <name evidence="8" type="synonym">himA</name>
    <name evidence="11" type="ORF">EXH44_10580</name>
</gene>
<evidence type="ECO:0000313" key="11">
    <source>
        <dbReference type="EMBL" id="QBQ64631.1"/>
    </source>
</evidence>
<dbReference type="SUPFAM" id="SSF47729">
    <property type="entry name" value="IHF-like DNA-binding proteins"/>
    <property type="match status" value="1"/>
</dbReference>
<evidence type="ECO:0000256" key="2">
    <source>
        <dbReference type="ARBA" id="ARBA00018329"/>
    </source>
</evidence>
<evidence type="ECO:0000313" key="12">
    <source>
        <dbReference type="Proteomes" id="UP000294444"/>
    </source>
</evidence>
<dbReference type="OrthoDB" id="9797747at2"/>
<organism evidence="11 12">
    <name type="scientific">Actinobacillus indolicus</name>
    <dbReference type="NCBI Taxonomy" id="51049"/>
    <lineage>
        <taxon>Bacteria</taxon>
        <taxon>Pseudomonadati</taxon>
        <taxon>Pseudomonadota</taxon>
        <taxon>Gammaproteobacteria</taxon>
        <taxon>Pasteurellales</taxon>
        <taxon>Pasteurellaceae</taxon>
        <taxon>Actinobacillus</taxon>
    </lineage>
</organism>
<keyword evidence="7 8" id="KW-0233">DNA recombination</keyword>